<dbReference type="KEGG" id="lck:HN018_27790"/>
<dbReference type="AlphaFoldDB" id="A0A6M8HZU9"/>
<sequence>MKRLKLLAQKSGRLRRAVADLTLEKLVLKEPASGNYQALLVVGRAARNGDARPLEALRLPGAGSAPLDAA</sequence>
<dbReference type="Proteomes" id="UP000500767">
    <property type="component" value="Plasmid unnamed5"/>
</dbReference>
<gene>
    <name evidence="1" type="ORF">HN018_27790</name>
</gene>
<name>A0A6M8HZU9_9PROT</name>
<dbReference type="EMBL" id="CP053712">
    <property type="protein sequence ID" value="QKE93922.1"/>
    <property type="molecule type" value="Genomic_DNA"/>
</dbReference>
<geneLocation type="plasmid" evidence="1 2">
    <name>unnamed5</name>
</geneLocation>
<reference evidence="1 2" key="1">
    <citation type="journal article" date="2014" name="World J. Microbiol. Biotechnol.">
        <title>Biodiversity and physiological characteristics of Antarctic and Arctic lichens-associated bacteria.</title>
        <authorList>
            <person name="Lee Y.M."/>
            <person name="Kim E.H."/>
            <person name="Lee H.K."/>
            <person name="Hong S.G."/>
        </authorList>
    </citation>
    <scope>NUCLEOTIDE SEQUENCE [LARGE SCALE GENOMIC DNA]</scope>
    <source>
        <strain evidence="1 2">PAMC 26569</strain>
        <plasmid evidence="1">unnamed5</plasmid>
    </source>
</reference>
<evidence type="ECO:0000313" key="2">
    <source>
        <dbReference type="Proteomes" id="UP000500767"/>
    </source>
</evidence>
<keyword evidence="1" id="KW-0614">Plasmid</keyword>
<evidence type="ECO:0000313" key="1">
    <source>
        <dbReference type="EMBL" id="QKE93922.1"/>
    </source>
</evidence>
<proteinExistence type="predicted"/>
<keyword evidence="2" id="KW-1185">Reference proteome</keyword>
<organism evidence="1 2">
    <name type="scientific">Lichenicola cladoniae</name>
    <dbReference type="NCBI Taxonomy" id="1484109"/>
    <lineage>
        <taxon>Bacteria</taxon>
        <taxon>Pseudomonadati</taxon>
        <taxon>Pseudomonadota</taxon>
        <taxon>Alphaproteobacteria</taxon>
        <taxon>Acetobacterales</taxon>
        <taxon>Acetobacteraceae</taxon>
        <taxon>Lichenicola</taxon>
    </lineage>
</organism>
<protein>
    <submittedName>
        <fullName evidence="1">Uncharacterized protein</fullName>
    </submittedName>
</protein>
<accession>A0A6M8HZU9</accession>